<dbReference type="Proteomes" id="UP000538670">
    <property type="component" value="Unassembled WGS sequence"/>
</dbReference>
<accession>A0A7W6ABD7</accession>
<evidence type="ECO:0000313" key="7">
    <source>
        <dbReference type="EMBL" id="MBB3879093.1"/>
    </source>
</evidence>
<comment type="similarity">
    <text evidence="1">Belongs to the sigma-70 factor family. ECF subfamily.</text>
</comment>
<dbReference type="GO" id="GO:0016987">
    <property type="term" value="F:sigma factor activity"/>
    <property type="evidence" value="ECO:0007669"/>
    <property type="project" value="UniProtKB-KW"/>
</dbReference>
<dbReference type="RefSeq" id="WP_183951287.1">
    <property type="nucleotide sequence ID" value="NZ_JACIDH010000004.1"/>
</dbReference>
<dbReference type="SUPFAM" id="SSF88659">
    <property type="entry name" value="Sigma3 and sigma4 domains of RNA polymerase sigma factors"/>
    <property type="match status" value="1"/>
</dbReference>
<evidence type="ECO:0000313" key="8">
    <source>
        <dbReference type="Proteomes" id="UP000538670"/>
    </source>
</evidence>
<dbReference type="InterPro" id="IPR013325">
    <property type="entry name" value="RNA_pol_sigma_r2"/>
</dbReference>
<dbReference type="AlphaFoldDB" id="A0A7W6ABD7"/>
<reference evidence="7 8" key="1">
    <citation type="submission" date="2020-08" db="EMBL/GenBank/DDBJ databases">
        <title>Genomic Encyclopedia of Type Strains, Phase IV (KMG-IV): sequencing the most valuable type-strain genomes for metagenomic binning, comparative biology and taxonomic classification.</title>
        <authorList>
            <person name="Goeker M."/>
        </authorList>
    </citation>
    <scope>NUCLEOTIDE SEQUENCE [LARGE SCALE GENOMIC DNA]</scope>
    <source>
        <strain evidence="7 8">DSM 19512</strain>
    </source>
</reference>
<dbReference type="InterPro" id="IPR013249">
    <property type="entry name" value="RNA_pol_sigma70_r4_t2"/>
</dbReference>
<dbReference type="InterPro" id="IPR007627">
    <property type="entry name" value="RNA_pol_sigma70_r2"/>
</dbReference>
<name>A0A7W6ABD7_9SPHN</name>
<dbReference type="NCBIfam" id="TIGR02937">
    <property type="entry name" value="sigma70-ECF"/>
    <property type="match status" value="1"/>
</dbReference>
<keyword evidence="3" id="KW-0731">Sigma factor</keyword>
<protein>
    <submittedName>
        <fullName evidence="7">RNA polymerase sigma-70 factor (ECF subfamily)</fullName>
    </submittedName>
</protein>
<evidence type="ECO:0000256" key="1">
    <source>
        <dbReference type="ARBA" id="ARBA00010641"/>
    </source>
</evidence>
<dbReference type="PANTHER" id="PTHR43133">
    <property type="entry name" value="RNA POLYMERASE ECF-TYPE SIGMA FACTO"/>
    <property type="match status" value="1"/>
</dbReference>
<keyword evidence="8" id="KW-1185">Reference proteome</keyword>
<evidence type="ECO:0000256" key="2">
    <source>
        <dbReference type="ARBA" id="ARBA00023015"/>
    </source>
</evidence>
<dbReference type="InterPro" id="IPR036388">
    <property type="entry name" value="WH-like_DNA-bd_sf"/>
</dbReference>
<evidence type="ECO:0000256" key="4">
    <source>
        <dbReference type="ARBA" id="ARBA00023163"/>
    </source>
</evidence>
<dbReference type="Pfam" id="PF04542">
    <property type="entry name" value="Sigma70_r2"/>
    <property type="match status" value="1"/>
</dbReference>
<dbReference type="GO" id="GO:0003677">
    <property type="term" value="F:DNA binding"/>
    <property type="evidence" value="ECO:0007669"/>
    <property type="project" value="InterPro"/>
</dbReference>
<proteinExistence type="inferred from homology"/>
<dbReference type="InterPro" id="IPR039425">
    <property type="entry name" value="RNA_pol_sigma-70-like"/>
</dbReference>
<dbReference type="Pfam" id="PF08281">
    <property type="entry name" value="Sigma70_r4_2"/>
    <property type="match status" value="1"/>
</dbReference>
<dbReference type="InterPro" id="IPR013324">
    <property type="entry name" value="RNA_pol_sigma_r3/r4-like"/>
</dbReference>
<feature type="domain" description="RNA polymerase sigma factor 70 region 4 type 2" evidence="6">
    <location>
        <begin position="101"/>
        <end position="150"/>
    </location>
</feature>
<evidence type="ECO:0000259" key="6">
    <source>
        <dbReference type="Pfam" id="PF08281"/>
    </source>
</evidence>
<gene>
    <name evidence="7" type="ORF">GGR48_001516</name>
</gene>
<organism evidence="7 8">
    <name type="scientific">Sphingomonas pseudosanguinis</name>
    <dbReference type="NCBI Taxonomy" id="413712"/>
    <lineage>
        <taxon>Bacteria</taxon>
        <taxon>Pseudomonadati</taxon>
        <taxon>Pseudomonadota</taxon>
        <taxon>Alphaproteobacteria</taxon>
        <taxon>Sphingomonadales</taxon>
        <taxon>Sphingomonadaceae</taxon>
        <taxon>Sphingomonas</taxon>
    </lineage>
</organism>
<keyword evidence="2" id="KW-0805">Transcription regulation</keyword>
<dbReference type="InterPro" id="IPR014284">
    <property type="entry name" value="RNA_pol_sigma-70_dom"/>
</dbReference>
<sequence>MTGSAAWVVEGRARLLTYVRRRIRKPEQAEDIVQEAIMRVIEQEGKQVIEQPLAYAFRVADSVIHGRARRPAPDTGPVDVDLACALPLADEVLDYRQRFGRFQTALAALPPQRRAVFVERHLEGKSRSQIAEEMNISVEAVKKHLVRAMIDLAGCIDDLPVRLGGIVAHD</sequence>
<keyword evidence="4" id="KW-0804">Transcription</keyword>
<dbReference type="PANTHER" id="PTHR43133:SF63">
    <property type="entry name" value="RNA POLYMERASE SIGMA FACTOR FECI-RELATED"/>
    <property type="match status" value="1"/>
</dbReference>
<dbReference type="Gene3D" id="1.10.1740.10">
    <property type="match status" value="1"/>
</dbReference>
<dbReference type="CDD" id="cd06171">
    <property type="entry name" value="Sigma70_r4"/>
    <property type="match status" value="1"/>
</dbReference>
<comment type="caution">
    <text evidence="7">The sequence shown here is derived from an EMBL/GenBank/DDBJ whole genome shotgun (WGS) entry which is preliminary data.</text>
</comment>
<dbReference type="EMBL" id="JACIDH010000004">
    <property type="protein sequence ID" value="MBB3879093.1"/>
    <property type="molecule type" value="Genomic_DNA"/>
</dbReference>
<dbReference type="GO" id="GO:0006352">
    <property type="term" value="P:DNA-templated transcription initiation"/>
    <property type="evidence" value="ECO:0007669"/>
    <property type="project" value="InterPro"/>
</dbReference>
<evidence type="ECO:0000259" key="5">
    <source>
        <dbReference type="Pfam" id="PF04542"/>
    </source>
</evidence>
<feature type="domain" description="RNA polymerase sigma-70 region 2" evidence="5">
    <location>
        <begin position="13"/>
        <end position="70"/>
    </location>
</feature>
<evidence type="ECO:0000256" key="3">
    <source>
        <dbReference type="ARBA" id="ARBA00023082"/>
    </source>
</evidence>
<dbReference type="SUPFAM" id="SSF88946">
    <property type="entry name" value="Sigma2 domain of RNA polymerase sigma factors"/>
    <property type="match status" value="1"/>
</dbReference>
<dbReference type="Gene3D" id="1.10.10.10">
    <property type="entry name" value="Winged helix-like DNA-binding domain superfamily/Winged helix DNA-binding domain"/>
    <property type="match status" value="1"/>
</dbReference>